<dbReference type="PROSITE" id="PS50191">
    <property type="entry name" value="CRAL_TRIO"/>
    <property type="match status" value="1"/>
</dbReference>
<sequence>MDIHEHLQANRQRLLEQYNTNLETVLALQATLLRDILPSVRDELDLSPDATEWARDWLCDTSTLFRILKRNNFTRSFALEAVRKNLLWRLNNLRPGDPHIHTNFLQHLPHHILDPLGRPIVIMRMLAFSQNSDSIKPVILHAFEKLRLNLKELNDSLNNRDPALQYMVLLDLDGLLLQNLNIELIAWTLREVIPRFPGMLAGVFILKYSWTHSGLWNIVKRLLPVSALSRVFFSTDEHLQRYFSPSVLPKDYGGTLPFLTQLEDTFLSSSTPIESHASVVTDLTITQLPPTSLLNPFYGYPVSQINGLTTLTTLPHGRRRKRDLATTLSLLFWVRWRRQITLSLIMAAFILTLRMRPLRRCIHVYKDLIG</sequence>
<gene>
    <name evidence="2" type="ORF">AMATHDRAFT_76020</name>
</gene>
<dbReference type="CDD" id="cd00170">
    <property type="entry name" value="SEC14"/>
    <property type="match status" value="1"/>
</dbReference>
<keyword evidence="3" id="KW-1185">Reference proteome</keyword>
<evidence type="ECO:0000313" key="3">
    <source>
        <dbReference type="Proteomes" id="UP000242287"/>
    </source>
</evidence>
<evidence type="ECO:0000259" key="1">
    <source>
        <dbReference type="PROSITE" id="PS50191"/>
    </source>
</evidence>
<dbReference type="SUPFAM" id="SSF52087">
    <property type="entry name" value="CRAL/TRIO domain"/>
    <property type="match status" value="1"/>
</dbReference>
<dbReference type="Proteomes" id="UP000242287">
    <property type="component" value="Unassembled WGS sequence"/>
</dbReference>
<dbReference type="AlphaFoldDB" id="A0A2A9NPW6"/>
<dbReference type="PANTHER" id="PTHR46590">
    <property type="entry name" value="PHOSPHATIDYLINOSITOL TRANSFER PROTEIN CSR1-RELATED"/>
    <property type="match status" value="1"/>
</dbReference>
<name>A0A2A9NPW6_9AGAR</name>
<dbReference type="InterPro" id="IPR036865">
    <property type="entry name" value="CRAL-TRIO_dom_sf"/>
</dbReference>
<dbReference type="Pfam" id="PF00650">
    <property type="entry name" value="CRAL_TRIO"/>
    <property type="match status" value="1"/>
</dbReference>
<evidence type="ECO:0000313" key="2">
    <source>
        <dbReference type="EMBL" id="PFH49760.1"/>
    </source>
</evidence>
<proteinExistence type="predicted"/>
<dbReference type="InterPro" id="IPR052432">
    <property type="entry name" value="PITP/CRAL-TRIO"/>
</dbReference>
<dbReference type="PANTHER" id="PTHR46590:SF4">
    <property type="entry name" value="CRAL-TRIO DOMAIN-CONTAINING PROTEIN"/>
    <property type="match status" value="1"/>
</dbReference>
<feature type="domain" description="CRAL-TRIO" evidence="1">
    <location>
        <begin position="114"/>
        <end position="260"/>
    </location>
</feature>
<accession>A0A2A9NPW6</accession>
<protein>
    <recommendedName>
        <fullName evidence="1">CRAL-TRIO domain-containing protein</fullName>
    </recommendedName>
</protein>
<dbReference type="EMBL" id="KZ302020">
    <property type="protein sequence ID" value="PFH49760.1"/>
    <property type="molecule type" value="Genomic_DNA"/>
</dbReference>
<dbReference type="STRING" id="703135.A0A2A9NPW6"/>
<reference evidence="2 3" key="1">
    <citation type="submission" date="2014-02" db="EMBL/GenBank/DDBJ databases">
        <title>Transposable element dynamics among asymbiotic and ectomycorrhizal Amanita fungi.</title>
        <authorList>
            <consortium name="DOE Joint Genome Institute"/>
            <person name="Hess J."/>
            <person name="Skrede I."/>
            <person name="Wolfe B."/>
            <person name="LaButti K."/>
            <person name="Ohm R.A."/>
            <person name="Grigoriev I.V."/>
            <person name="Pringle A."/>
        </authorList>
    </citation>
    <scope>NUCLEOTIDE SEQUENCE [LARGE SCALE GENOMIC DNA]</scope>
    <source>
        <strain evidence="2 3">SKay4041</strain>
    </source>
</reference>
<organism evidence="2 3">
    <name type="scientific">Amanita thiersii Skay4041</name>
    <dbReference type="NCBI Taxonomy" id="703135"/>
    <lineage>
        <taxon>Eukaryota</taxon>
        <taxon>Fungi</taxon>
        <taxon>Dikarya</taxon>
        <taxon>Basidiomycota</taxon>
        <taxon>Agaricomycotina</taxon>
        <taxon>Agaricomycetes</taxon>
        <taxon>Agaricomycetidae</taxon>
        <taxon>Agaricales</taxon>
        <taxon>Pluteineae</taxon>
        <taxon>Amanitaceae</taxon>
        <taxon>Amanita</taxon>
    </lineage>
</organism>
<dbReference type="Gene3D" id="3.40.525.10">
    <property type="entry name" value="CRAL-TRIO lipid binding domain"/>
    <property type="match status" value="1"/>
</dbReference>
<dbReference type="InterPro" id="IPR001251">
    <property type="entry name" value="CRAL-TRIO_dom"/>
</dbReference>
<dbReference type="OrthoDB" id="75724at2759"/>